<dbReference type="STRING" id="3871.A0A1J7HVT9"/>
<dbReference type="GO" id="GO:0035556">
    <property type="term" value="P:intracellular signal transduction"/>
    <property type="evidence" value="ECO:0007669"/>
    <property type="project" value="TreeGrafter"/>
</dbReference>
<evidence type="ECO:0000256" key="3">
    <source>
        <dbReference type="ARBA" id="ARBA00022527"/>
    </source>
</evidence>
<dbReference type="Pfam" id="PF00627">
    <property type="entry name" value="UBA"/>
    <property type="match status" value="1"/>
</dbReference>
<gene>
    <name evidence="16" type="ORF">TanjilG_29942</name>
</gene>
<dbReference type="PROSITE" id="PS50030">
    <property type="entry name" value="UBA"/>
    <property type="match status" value="1"/>
</dbReference>
<dbReference type="Proteomes" id="UP000188354">
    <property type="component" value="Chromosome LG08"/>
</dbReference>
<dbReference type="InterPro" id="IPR015940">
    <property type="entry name" value="UBA"/>
</dbReference>
<dbReference type="GO" id="GO:0004674">
    <property type="term" value="F:protein serine/threonine kinase activity"/>
    <property type="evidence" value="ECO:0007669"/>
    <property type="project" value="UniProtKB-KW"/>
</dbReference>
<keyword evidence="3" id="KW-0723">Serine/threonine-protein kinase</keyword>
<evidence type="ECO:0000256" key="9">
    <source>
        <dbReference type="ARBA" id="ARBA00023063"/>
    </source>
</evidence>
<dbReference type="GO" id="GO:0019900">
    <property type="term" value="F:kinase binding"/>
    <property type="evidence" value="ECO:0007669"/>
    <property type="project" value="UniProtKB-ARBA"/>
</dbReference>
<dbReference type="GO" id="GO:0009743">
    <property type="term" value="P:response to carbohydrate"/>
    <property type="evidence" value="ECO:0007669"/>
    <property type="project" value="UniProtKB-ARBA"/>
</dbReference>
<dbReference type="GO" id="GO:0042128">
    <property type="term" value="P:nitrate assimilation"/>
    <property type="evidence" value="ECO:0007669"/>
    <property type="project" value="UniProtKB-KW"/>
</dbReference>
<keyword evidence="9" id="KW-0534">Nitrate assimilation</keyword>
<organism evidence="16 17">
    <name type="scientific">Lupinus angustifolius</name>
    <name type="common">Narrow-leaved blue lupine</name>
    <dbReference type="NCBI Taxonomy" id="3871"/>
    <lineage>
        <taxon>Eukaryota</taxon>
        <taxon>Viridiplantae</taxon>
        <taxon>Streptophyta</taxon>
        <taxon>Embryophyta</taxon>
        <taxon>Tracheophyta</taxon>
        <taxon>Spermatophyta</taxon>
        <taxon>Magnoliopsida</taxon>
        <taxon>eudicotyledons</taxon>
        <taxon>Gunneridae</taxon>
        <taxon>Pentapetalae</taxon>
        <taxon>rosids</taxon>
        <taxon>fabids</taxon>
        <taxon>Fabales</taxon>
        <taxon>Fabaceae</taxon>
        <taxon>Papilionoideae</taxon>
        <taxon>50 kb inversion clade</taxon>
        <taxon>genistoids sensu lato</taxon>
        <taxon>core genistoids</taxon>
        <taxon>Genisteae</taxon>
        <taxon>Lupinus</taxon>
    </lineage>
</organism>
<keyword evidence="5 12" id="KW-0547">Nucleotide-binding</keyword>
<evidence type="ECO:0000256" key="5">
    <source>
        <dbReference type="ARBA" id="ARBA00022741"/>
    </source>
</evidence>
<dbReference type="InterPro" id="IPR017441">
    <property type="entry name" value="Protein_kinase_ATP_BS"/>
</dbReference>
<evidence type="ECO:0000256" key="7">
    <source>
        <dbReference type="ARBA" id="ARBA00022840"/>
    </source>
</evidence>
<dbReference type="GO" id="GO:0106310">
    <property type="term" value="F:protein serine kinase activity"/>
    <property type="evidence" value="ECO:0007669"/>
    <property type="project" value="RHEA"/>
</dbReference>
<dbReference type="InterPro" id="IPR009060">
    <property type="entry name" value="UBA-like_sf"/>
</dbReference>
<reference evidence="16 17" key="1">
    <citation type="journal article" date="2017" name="Plant Biotechnol. J.">
        <title>A comprehensive draft genome sequence for lupin (Lupinus angustifolius), an emerging health food: insights into plant-microbe interactions and legume evolution.</title>
        <authorList>
            <person name="Hane J.K."/>
            <person name="Ming Y."/>
            <person name="Kamphuis L.G."/>
            <person name="Nelson M.N."/>
            <person name="Garg G."/>
            <person name="Atkins C.A."/>
            <person name="Bayer P.E."/>
            <person name="Bravo A."/>
            <person name="Bringans S."/>
            <person name="Cannon S."/>
            <person name="Edwards D."/>
            <person name="Foley R."/>
            <person name="Gao L.L."/>
            <person name="Harrison M.J."/>
            <person name="Huang W."/>
            <person name="Hurgobin B."/>
            <person name="Li S."/>
            <person name="Liu C.W."/>
            <person name="McGrath A."/>
            <person name="Morahan G."/>
            <person name="Murray J."/>
            <person name="Weller J."/>
            <person name="Jian J."/>
            <person name="Singh K.B."/>
        </authorList>
    </citation>
    <scope>NUCLEOTIDE SEQUENCE [LARGE SCALE GENOMIC DNA]</scope>
    <source>
        <strain evidence="17">cv. Tanjil</strain>
        <tissue evidence="16">Whole plant</tissue>
    </source>
</reference>
<proteinExistence type="inferred from homology"/>
<dbReference type="PANTHER" id="PTHR24346:SF82">
    <property type="entry name" value="KP78A-RELATED"/>
    <property type="match status" value="1"/>
</dbReference>
<evidence type="ECO:0000313" key="16">
    <source>
        <dbReference type="EMBL" id="OIW06521.1"/>
    </source>
</evidence>
<dbReference type="InterPro" id="IPR000719">
    <property type="entry name" value="Prot_kinase_dom"/>
</dbReference>
<evidence type="ECO:0000256" key="6">
    <source>
        <dbReference type="ARBA" id="ARBA00022777"/>
    </source>
</evidence>
<dbReference type="AlphaFoldDB" id="A0A1J7HVT9"/>
<dbReference type="SUPFAM" id="SSF46934">
    <property type="entry name" value="UBA-like"/>
    <property type="match status" value="1"/>
</dbReference>
<evidence type="ECO:0000256" key="12">
    <source>
        <dbReference type="PROSITE-ProRule" id="PRU10141"/>
    </source>
</evidence>
<dbReference type="CDD" id="cd12122">
    <property type="entry name" value="AMPKA_C"/>
    <property type="match status" value="1"/>
</dbReference>
<dbReference type="Gramene" id="OIW06521">
    <property type="protein sequence ID" value="OIW06521"/>
    <property type="gene ID" value="TanjilG_29942"/>
</dbReference>
<keyword evidence="6" id="KW-0418">Kinase</keyword>
<keyword evidence="4" id="KW-0808">Transferase</keyword>
<protein>
    <recommendedName>
        <fullName evidence="2">non-specific serine/threonine protein kinase</fullName>
        <ecNumber evidence="2">2.7.11.1</ecNumber>
    </recommendedName>
</protein>
<dbReference type="EMBL" id="CM007368">
    <property type="protein sequence ID" value="OIW06521.1"/>
    <property type="molecule type" value="Genomic_DNA"/>
</dbReference>
<dbReference type="EC" id="2.7.11.1" evidence="2"/>
<evidence type="ECO:0000313" key="17">
    <source>
        <dbReference type="Proteomes" id="UP000188354"/>
    </source>
</evidence>
<comment type="similarity">
    <text evidence="1">Belongs to the protein kinase superfamily. CAMK Ser/Thr protein kinase family. SNF1 subfamily.</text>
</comment>
<dbReference type="PANTHER" id="PTHR24346">
    <property type="entry name" value="MAP/MICROTUBULE AFFINITY-REGULATING KINASE"/>
    <property type="match status" value="1"/>
</dbReference>
<evidence type="ECO:0000256" key="11">
    <source>
        <dbReference type="ARBA" id="ARBA00048679"/>
    </source>
</evidence>
<dbReference type="PROSITE" id="PS00108">
    <property type="entry name" value="PROTEIN_KINASE_ST"/>
    <property type="match status" value="1"/>
</dbReference>
<keyword evidence="7 12" id="KW-0067">ATP-binding</keyword>
<dbReference type="Gene3D" id="3.30.310.80">
    <property type="entry name" value="Kinase associated domain 1, KA1"/>
    <property type="match status" value="1"/>
</dbReference>
<dbReference type="GO" id="GO:0005524">
    <property type="term" value="F:ATP binding"/>
    <property type="evidence" value="ECO:0007669"/>
    <property type="project" value="UniProtKB-UniRule"/>
</dbReference>
<keyword evidence="8" id="KW-0832">Ubl conjugation</keyword>
<dbReference type="InterPro" id="IPR008271">
    <property type="entry name" value="Ser/Thr_kinase_AS"/>
</dbReference>
<dbReference type="PROSITE" id="PS50011">
    <property type="entry name" value="PROTEIN_KINASE_DOM"/>
    <property type="match status" value="1"/>
</dbReference>
<dbReference type="Pfam" id="PF02149">
    <property type="entry name" value="KA1"/>
    <property type="match status" value="1"/>
</dbReference>
<keyword evidence="17" id="KW-1185">Reference proteome</keyword>
<dbReference type="InterPro" id="IPR011009">
    <property type="entry name" value="Kinase-like_dom_sf"/>
</dbReference>
<dbReference type="GO" id="GO:0009507">
    <property type="term" value="C:chloroplast"/>
    <property type="evidence" value="ECO:0007669"/>
    <property type="project" value="UniProtKB-ARBA"/>
</dbReference>
<dbReference type="Gene3D" id="1.10.510.10">
    <property type="entry name" value="Transferase(Phosphotransferase) domain 1"/>
    <property type="match status" value="1"/>
</dbReference>
<dbReference type="SUPFAM" id="SSF103243">
    <property type="entry name" value="KA1-like"/>
    <property type="match status" value="1"/>
</dbReference>
<evidence type="ECO:0000256" key="4">
    <source>
        <dbReference type="ARBA" id="ARBA00022679"/>
    </source>
</evidence>
<sequence>MDGSTGRGGGGGVDMFLPNYKLGKTLGIGSFGKVKIAEHVLTGHKVAIKILNRRKIKNMEMEEKVRREIKILRLFMHPHIIRLYEVIETPTDIYVVMEYVKSGELFDYIVEKGRLQEDEARNFFQQIISGVEYCHRNMVVHRDLKPENLLLDSKCNVKIADFGLSNIMRDGHFLKTSCGSPNYAAPEVISGKLYAGPEVDVWSCGVILYALLCGTLPFDDENIPNLFKKIKGGIYTLPSHLSPGARDLIPRMLVVDPMKRMTIPEIRQHPWFQARLPRYLAVPPPDTMQQAKKIDEEILQEVVNMGFDRNQLVESLCNRLQNEGTVAYYLLLDNRFRVSSGYLGAEFQETMVCMSFKVSNETIKLTRKQQPGGIVSRPIEFFTGNERGVDETNSCSGEIRPGSGRLSVLGLRTDSGFNRIHSSEVASPVVGNRFPGYIDYQGVGMRPQFPVERKWALGLQSRAHPREIMTEVLKALQELNVCWKKIGHYNMKCRWVAGIPGHHEEMVNNSVHNNHYFGNDSSIIENDAVSKSNVIKFEVQLYKTREEKYLLDLQRVQGPQFLFLDLCAAFLAQLRVL</sequence>
<dbReference type="OMA" id="HVMTEVY"/>
<dbReference type="FunFam" id="1.10.510.10:FF:000204">
    <property type="entry name" value="Non-specific serine/threonine protein kinase"/>
    <property type="match status" value="1"/>
</dbReference>
<evidence type="ECO:0000259" key="13">
    <source>
        <dbReference type="PROSITE" id="PS50011"/>
    </source>
</evidence>
<dbReference type="FunFam" id="3.30.200.20:FF:000236">
    <property type="entry name" value="Non-specific serine/threonine protein kinase"/>
    <property type="match status" value="1"/>
</dbReference>
<dbReference type="SMART" id="SM00165">
    <property type="entry name" value="UBA"/>
    <property type="match status" value="1"/>
</dbReference>
<feature type="domain" description="Protein kinase" evidence="13">
    <location>
        <begin position="20"/>
        <end position="272"/>
    </location>
</feature>
<dbReference type="InterPro" id="IPR028375">
    <property type="entry name" value="KA1/Ssp2_C"/>
</dbReference>
<dbReference type="FunFam" id="3.30.310.80:FF:000006">
    <property type="entry name" value="Non-specific serine/threonine protein kinase"/>
    <property type="match status" value="1"/>
</dbReference>
<accession>A0A1J7HVT9</accession>
<evidence type="ECO:0000259" key="15">
    <source>
        <dbReference type="PROSITE" id="PS50032"/>
    </source>
</evidence>
<feature type="domain" description="KA1" evidence="15">
    <location>
        <begin position="528"/>
        <end position="576"/>
    </location>
</feature>
<evidence type="ECO:0000256" key="2">
    <source>
        <dbReference type="ARBA" id="ARBA00012513"/>
    </source>
</evidence>
<dbReference type="Pfam" id="PF00069">
    <property type="entry name" value="Pkinase"/>
    <property type="match status" value="1"/>
</dbReference>
<dbReference type="SUPFAM" id="SSF56112">
    <property type="entry name" value="Protein kinase-like (PK-like)"/>
    <property type="match status" value="1"/>
</dbReference>
<dbReference type="PROSITE" id="PS50032">
    <property type="entry name" value="KA1"/>
    <property type="match status" value="1"/>
</dbReference>
<evidence type="ECO:0000256" key="10">
    <source>
        <dbReference type="ARBA" id="ARBA00047899"/>
    </source>
</evidence>
<dbReference type="CDD" id="cd14079">
    <property type="entry name" value="STKc_AMPK_alpha"/>
    <property type="match status" value="1"/>
</dbReference>
<dbReference type="SMART" id="SM00220">
    <property type="entry name" value="S_TKc"/>
    <property type="match status" value="1"/>
</dbReference>
<dbReference type="GO" id="GO:0005634">
    <property type="term" value="C:nucleus"/>
    <property type="evidence" value="ECO:0007669"/>
    <property type="project" value="UniProtKB-ARBA"/>
</dbReference>
<name>A0A1J7HVT9_LUPAN</name>
<comment type="catalytic activity">
    <reaction evidence="10">
        <text>L-threonyl-[protein] + ATP = O-phospho-L-threonyl-[protein] + ADP + H(+)</text>
        <dbReference type="Rhea" id="RHEA:46608"/>
        <dbReference type="Rhea" id="RHEA-COMP:11060"/>
        <dbReference type="Rhea" id="RHEA-COMP:11605"/>
        <dbReference type="ChEBI" id="CHEBI:15378"/>
        <dbReference type="ChEBI" id="CHEBI:30013"/>
        <dbReference type="ChEBI" id="CHEBI:30616"/>
        <dbReference type="ChEBI" id="CHEBI:61977"/>
        <dbReference type="ChEBI" id="CHEBI:456216"/>
        <dbReference type="EC" id="2.7.11.1"/>
    </reaction>
</comment>
<evidence type="ECO:0000256" key="8">
    <source>
        <dbReference type="ARBA" id="ARBA00022843"/>
    </source>
</evidence>
<evidence type="ECO:0000256" key="1">
    <source>
        <dbReference type="ARBA" id="ARBA00006234"/>
    </source>
</evidence>
<feature type="domain" description="UBA" evidence="14">
    <location>
        <begin position="293"/>
        <end position="333"/>
    </location>
</feature>
<dbReference type="CDD" id="cd14335">
    <property type="entry name" value="UBA_SnRK1_plant"/>
    <property type="match status" value="1"/>
</dbReference>
<dbReference type="InterPro" id="IPR001772">
    <property type="entry name" value="KA1_dom"/>
</dbReference>
<feature type="binding site" evidence="12">
    <location>
        <position position="49"/>
    </location>
    <ligand>
        <name>ATP</name>
        <dbReference type="ChEBI" id="CHEBI:30616"/>
    </ligand>
</feature>
<dbReference type="PROSITE" id="PS00107">
    <property type="entry name" value="PROTEIN_KINASE_ATP"/>
    <property type="match status" value="1"/>
</dbReference>
<comment type="catalytic activity">
    <reaction evidence="11">
        <text>L-seryl-[protein] + ATP = O-phospho-L-seryl-[protein] + ADP + H(+)</text>
        <dbReference type="Rhea" id="RHEA:17989"/>
        <dbReference type="Rhea" id="RHEA-COMP:9863"/>
        <dbReference type="Rhea" id="RHEA-COMP:11604"/>
        <dbReference type="ChEBI" id="CHEBI:15378"/>
        <dbReference type="ChEBI" id="CHEBI:29999"/>
        <dbReference type="ChEBI" id="CHEBI:30616"/>
        <dbReference type="ChEBI" id="CHEBI:83421"/>
        <dbReference type="ChEBI" id="CHEBI:456216"/>
        <dbReference type="EC" id="2.7.11.1"/>
    </reaction>
</comment>
<evidence type="ECO:0000259" key="14">
    <source>
        <dbReference type="PROSITE" id="PS50030"/>
    </source>
</evidence>